<comment type="similarity">
    <text evidence="1">Belongs to the FAM72 family.</text>
</comment>
<organism evidence="3 4">
    <name type="scientific">Neocallimastix californiae</name>
    <dbReference type="NCBI Taxonomy" id="1754190"/>
    <lineage>
        <taxon>Eukaryota</taxon>
        <taxon>Fungi</taxon>
        <taxon>Fungi incertae sedis</taxon>
        <taxon>Chytridiomycota</taxon>
        <taxon>Chytridiomycota incertae sedis</taxon>
        <taxon>Neocallimastigomycetes</taxon>
        <taxon>Neocallimastigales</taxon>
        <taxon>Neocallimastigaceae</taxon>
        <taxon>Neocallimastix</taxon>
    </lineage>
</organism>
<accession>A0A1Y2D5S9</accession>
<dbReference type="Pfam" id="PF14976">
    <property type="entry name" value="YPEH2ZP"/>
    <property type="match status" value="1"/>
</dbReference>
<protein>
    <recommendedName>
        <fullName evidence="5">Protein FAM72</fullName>
    </recommendedName>
</protein>
<evidence type="ECO:0000256" key="2">
    <source>
        <dbReference type="SAM" id="MobiDB-lite"/>
    </source>
</evidence>
<dbReference type="OrthoDB" id="2526683at2759"/>
<reference evidence="3 4" key="1">
    <citation type="submission" date="2016-08" db="EMBL/GenBank/DDBJ databases">
        <title>A Parts List for Fungal Cellulosomes Revealed by Comparative Genomics.</title>
        <authorList>
            <consortium name="DOE Joint Genome Institute"/>
            <person name="Haitjema C.H."/>
            <person name="Gilmore S.P."/>
            <person name="Henske J.K."/>
            <person name="Solomon K.V."/>
            <person name="De Groot R."/>
            <person name="Kuo A."/>
            <person name="Mondo S.J."/>
            <person name="Salamov A.A."/>
            <person name="Labutti K."/>
            <person name="Zhao Z."/>
            <person name="Chiniquy J."/>
            <person name="Barry K."/>
            <person name="Brewer H.M."/>
            <person name="Purvine S.O."/>
            <person name="Wright A.T."/>
            <person name="Boxma B."/>
            <person name="Van Alen T."/>
            <person name="Hackstein J.H."/>
            <person name="Baker S.E."/>
            <person name="Grigoriev I.V."/>
            <person name="O'Malley M.A."/>
        </authorList>
    </citation>
    <scope>NUCLEOTIDE SEQUENCE [LARGE SCALE GENOMIC DNA]</scope>
    <source>
        <strain evidence="3 4">G1</strain>
    </source>
</reference>
<dbReference type="PANTHER" id="PTHR31841">
    <property type="entry name" value="PROTEIN FAM72A-RELATED"/>
    <property type="match status" value="1"/>
</dbReference>
<evidence type="ECO:0000256" key="1">
    <source>
        <dbReference type="ARBA" id="ARBA00006888"/>
    </source>
</evidence>
<feature type="compositionally biased region" description="Low complexity" evidence="2">
    <location>
        <begin position="10"/>
        <end position="29"/>
    </location>
</feature>
<dbReference type="PANTHER" id="PTHR31841:SF1">
    <property type="entry name" value="PROTEIN FAM72A-RELATED"/>
    <property type="match status" value="1"/>
</dbReference>
<evidence type="ECO:0000313" key="3">
    <source>
        <dbReference type="EMBL" id="ORY54658.1"/>
    </source>
</evidence>
<dbReference type="InterPro" id="IPR026768">
    <property type="entry name" value="YPEH2ZP"/>
</dbReference>
<dbReference type="EMBL" id="MCOG01000083">
    <property type="protein sequence ID" value="ORY54658.1"/>
    <property type="molecule type" value="Genomic_DNA"/>
</dbReference>
<proteinExistence type="inferred from homology"/>
<dbReference type="AlphaFoldDB" id="A0A1Y2D5S9"/>
<dbReference type="Proteomes" id="UP000193920">
    <property type="component" value="Unassembled WGS sequence"/>
</dbReference>
<sequence>MHNNPSATGLSNLSMNPQNMLLSNSNSNHSRSHHYNNIASRPNYNSNSLHSSFKSKSVCQLNCRYCQGILCRRGMKAILLADTRVELYSTDAAPIGVQLVANDYVTRNCLCQIRDVACLGCGNVVGYHVTQPCEVCMSACNNGHFWMFHNDSVKAKERMDSTGQKPLLWAQLSLNNIDSNSYDDENDIICR</sequence>
<comment type="caution">
    <text evidence="3">The sequence shown here is derived from an EMBL/GenBank/DDBJ whole genome shotgun (WGS) entry which is preliminary data.</text>
</comment>
<gene>
    <name evidence="3" type="ORF">LY90DRAFT_455775</name>
</gene>
<dbReference type="GO" id="GO:0005829">
    <property type="term" value="C:cytosol"/>
    <property type="evidence" value="ECO:0007669"/>
    <property type="project" value="TreeGrafter"/>
</dbReference>
<feature type="region of interest" description="Disordered" evidence="2">
    <location>
        <begin position="1"/>
        <end position="37"/>
    </location>
</feature>
<name>A0A1Y2D5S9_9FUNG</name>
<dbReference type="STRING" id="1754190.A0A1Y2D5S9"/>
<evidence type="ECO:0008006" key="5">
    <source>
        <dbReference type="Google" id="ProtNLM"/>
    </source>
</evidence>
<evidence type="ECO:0000313" key="4">
    <source>
        <dbReference type="Proteomes" id="UP000193920"/>
    </source>
</evidence>
<keyword evidence="4" id="KW-1185">Reference proteome</keyword>